<dbReference type="EMBL" id="MT144645">
    <property type="protein sequence ID" value="QJH96262.1"/>
    <property type="molecule type" value="Genomic_DNA"/>
</dbReference>
<reference evidence="1" key="1">
    <citation type="submission" date="2020-03" db="EMBL/GenBank/DDBJ databases">
        <title>The deep terrestrial virosphere.</title>
        <authorList>
            <person name="Holmfeldt K."/>
            <person name="Nilsson E."/>
            <person name="Simone D."/>
            <person name="Lopez-Fernandez M."/>
            <person name="Wu X."/>
            <person name="de Brujin I."/>
            <person name="Lundin D."/>
            <person name="Andersson A."/>
            <person name="Bertilsson S."/>
            <person name="Dopson M."/>
        </authorList>
    </citation>
    <scope>NUCLEOTIDE SEQUENCE</scope>
    <source>
        <strain evidence="1">TM448A05204</strain>
        <strain evidence="2">TM448B00676</strain>
    </source>
</reference>
<evidence type="ECO:0000313" key="2">
    <source>
        <dbReference type="EMBL" id="QJH96262.1"/>
    </source>
</evidence>
<dbReference type="AlphaFoldDB" id="A0A6H2A426"/>
<name>A0A6H2A426_9ZZZZ</name>
<gene>
    <name evidence="1" type="ORF">TM448A05204_0011</name>
    <name evidence="2" type="ORF">TM448B00676_0010</name>
</gene>
<proteinExistence type="predicted"/>
<dbReference type="EMBL" id="MT144513">
    <property type="protein sequence ID" value="QJA54518.1"/>
    <property type="molecule type" value="Genomic_DNA"/>
</dbReference>
<organism evidence="1">
    <name type="scientific">viral metagenome</name>
    <dbReference type="NCBI Taxonomy" id="1070528"/>
    <lineage>
        <taxon>unclassified sequences</taxon>
        <taxon>metagenomes</taxon>
        <taxon>organismal metagenomes</taxon>
    </lineage>
</organism>
<sequence>MTQKKIKSVILRGMESALWQRAKIAAIKREQTLATWVKAAIRSKLRKEEEQDGS</sequence>
<accession>A0A6H2A426</accession>
<protein>
    <submittedName>
        <fullName evidence="1">Uncharacterized protein</fullName>
    </submittedName>
</protein>
<evidence type="ECO:0000313" key="1">
    <source>
        <dbReference type="EMBL" id="QJA54518.1"/>
    </source>
</evidence>